<accession>A0A9D1Z9H5</accession>
<dbReference type="PROSITE" id="PS51093">
    <property type="entry name" value="PTS_EIIA_TYPE_1"/>
    <property type="match status" value="1"/>
</dbReference>
<dbReference type="AlphaFoldDB" id="A0A9D1Z9H5"/>
<dbReference type="EMBL" id="DXCP01000006">
    <property type="protein sequence ID" value="HIY79054.1"/>
    <property type="molecule type" value="Genomic_DNA"/>
</dbReference>
<dbReference type="InterPro" id="IPR050890">
    <property type="entry name" value="PTS_EIIA_component"/>
</dbReference>
<protein>
    <submittedName>
        <fullName evidence="8">PTS glucose transporter subunit IIA</fullName>
    </submittedName>
</protein>
<dbReference type="PANTHER" id="PTHR45008:SF1">
    <property type="entry name" value="PTS SYSTEM GLUCOSE-SPECIFIC EIIA COMPONENT"/>
    <property type="match status" value="1"/>
</dbReference>
<dbReference type="GO" id="GO:0005737">
    <property type="term" value="C:cytoplasm"/>
    <property type="evidence" value="ECO:0007669"/>
    <property type="project" value="UniProtKB-SubCell"/>
</dbReference>
<feature type="domain" description="PTS EIIA type-1" evidence="7">
    <location>
        <begin position="52"/>
        <end position="156"/>
    </location>
</feature>
<dbReference type="Pfam" id="PF00358">
    <property type="entry name" value="PTS_EIIA_1"/>
    <property type="match status" value="1"/>
</dbReference>
<keyword evidence="4" id="KW-0808">Transferase</keyword>
<dbReference type="NCBIfam" id="TIGR00830">
    <property type="entry name" value="PTBA"/>
    <property type="match status" value="1"/>
</dbReference>
<keyword evidence="2" id="KW-0813">Transport</keyword>
<dbReference type="InterPro" id="IPR011055">
    <property type="entry name" value="Dup_hybrid_motif"/>
</dbReference>
<evidence type="ECO:0000256" key="4">
    <source>
        <dbReference type="ARBA" id="ARBA00022679"/>
    </source>
</evidence>
<evidence type="ECO:0000259" key="7">
    <source>
        <dbReference type="PROSITE" id="PS51093"/>
    </source>
</evidence>
<keyword evidence="5" id="KW-0598">Phosphotransferase system</keyword>
<evidence type="ECO:0000313" key="8">
    <source>
        <dbReference type="EMBL" id="HIY79054.1"/>
    </source>
</evidence>
<dbReference type="InterPro" id="IPR001127">
    <property type="entry name" value="PTS_EIIA_1_perm"/>
</dbReference>
<comment type="caution">
    <text evidence="8">The sequence shown here is derived from an EMBL/GenBank/DDBJ whole genome shotgun (WGS) entry which is preliminary data.</text>
</comment>
<name>A0A9D1Z9H5_9ACTN</name>
<evidence type="ECO:0000256" key="5">
    <source>
        <dbReference type="ARBA" id="ARBA00022683"/>
    </source>
</evidence>
<organism evidence="8 9">
    <name type="scientific">Candidatus Olsenella excrementavium</name>
    <dbReference type="NCBI Taxonomy" id="2838709"/>
    <lineage>
        <taxon>Bacteria</taxon>
        <taxon>Bacillati</taxon>
        <taxon>Actinomycetota</taxon>
        <taxon>Coriobacteriia</taxon>
        <taxon>Coriobacteriales</taxon>
        <taxon>Atopobiaceae</taxon>
        <taxon>Olsenella</taxon>
    </lineage>
</organism>
<evidence type="ECO:0000256" key="3">
    <source>
        <dbReference type="ARBA" id="ARBA00022597"/>
    </source>
</evidence>
<dbReference type="Gene3D" id="2.70.70.10">
    <property type="entry name" value="Glucose Permease (Domain IIA)"/>
    <property type="match status" value="1"/>
</dbReference>
<dbReference type="GO" id="GO:0009401">
    <property type="term" value="P:phosphoenolpyruvate-dependent sugar phosphotransferase system"/>
    <property type="evidence" value="ECO:0007669"/>
    <property type="project" value="UniProtKB-KW"/>
</dbReference>
<evidence type="ECO:0000256" key="6">
    <source>
        <dbReference type="ARBA" id="ARBA00022777"/>
    </source>
</evidence>
<proteinExistence type="predicted"/>
<reference evidence="8" key="2">
    <citation type="submission" date="2021-04" db="EMBL/GenBank/DDBJ databases">
        <authorList>
            <person name="Gilroy R."/>
        </authorList>
    </citation>
    <scope>NUCLEOTIDE SEQUENCE</scope>
    <source>
        <strain evidence="8">ChiHjej10B9-743</strain>
    </source>
</reference>
<reference evidence="8" key="1">
    <citation type="journal article" date="2021" name="PeerJ">
        <title>Extensive microbial diversity within the chicken gut microbiome revealed by metagenomics and culture.</title>
        <authorList>
            <person name="Gilroy R."/>
            <person name="Ravi A."/>
            <person name="Getino M."/>
            <person name="Pursley I."/>
            <person name="Horton D.L."/>
            <person name="Alikhan N.F."/>
            <person name="Baker D."/>
            <person name="Gharbi K."/>
            <person name="Hall N."/>
            <person name="Watson M."/>
            <person name="Adriaenssens E.M."/>
            <person name="Foster-Nyarko E."/>
            <person name="Jarju S."/>
            <person name="Secka A."/>
            <person name="Antonio M."/>
            <person name="Oren A."/>
            <person name="Chaudhuri R.R."/>
            <person name="La Ragione R."/>
            <person name="Hildebrand F."/>
            <person name="Pallen M.J."/>
        </authorList>
    </citation>
    <scope>NUCLEOTIDE SEQUENCE</scope>
    <source>
        <strain evidence="8">ChiHjej10B9-743</strain>
    </source>
</reference>
<evidence type="ECO:0000256" key="2">
    <source>
        <dbReference type="ARBA" id="ARBA00022448"/>
    </source>
</evidence>
<gene>
    <name evidence="8" type="ORF">IAA42_01265</name>
</gene>
<dbReference type="PANTHER" id="PTHR45008">
    <property type="entry name" value="PTS SYSTEM GLUCOSE-SPECIFIC EIIA COMPONENT"/>
    <property type="match status" value="1"/>
</dbReference>
<keyword evidence="6" id="KW-0418">Kinase</keyword>
<dbReference type="SUPFAM" id="SSF51261">
    <property type="entry name" value="Duplicated hybrid motif"/>
    <property type="match status" value="1"/>
</dbReference>
<evidence type="ECO:0000256" key="1">
    <source>
        <dbReference type="ARBA" id="ARBA00004496"/>
    </source>
</evidence>
<dbReference type="Proteomes" id="UP000824133">
    <property type="component" value="Unassembled WGS sequence"/>
</dbReference>
<evidence type="ECO:0000313" key="9">
    <source>
        <dbReference type="Proteomes" id="UP000824133"/>
    </source>
</evidence>
<comment type="subcellular location">
    <subcellularLocation>
        <location evidence="1">Cytoplasm</location>
    </subcellularLocation>
</comment>
<keyword evidence="3 8" id="KW-0762">Sugar transport</keyword>
<sequence length="183" mass="19226">MERQYVGLFDKLGLSLFDRPGQTIKPVPTPEDPQAVCAPVAGRVMALDEVRDPAFAQGMLGVGVGIAPEGDVAYAPVDGTVVADIKTGHALLIKARSGAEVLLHVGLDSVALRGEGFDQLVHKGDEVHAGQPVLSFDRSLMTTRGLDDTVVVTVTNTGDFSSVEVVACDFKVVAGSAVLRCER</sequence>
<dbReference type="GO" id="GO:0016301">
    <property type="term" value="F:kinase activity"/>
    <property type="evidence" value="ECO:0007669"/>
    <property type="project" value="UniProtKB-KW"/>
</dbReference>